<evidence type="ECO:0008006" key="8">
    <source>
        <dbReference type="Google" id="ProtNLM"/>
    </source>
</evidence>
<feature type="transmembrane region" description="Helical" evidence="5">
    <location>
        <begin position="82"/>
        <end position="99"/>
    </location>
</feature>
<evidence type="ECO:0000256" key="5">
    <source>
        <dbReference type="SAM" id="Phobius"/>
    </source>
</evidence>
<comment type="subcellular location">
    <subcellularLocation>
        <location evidence="1">Membrane</location>
        <topology evidence="1">Multi-pass membrane protein</topology>
    </subcellularLocation>
</comment>
<organism evidence="6 7">
    <name type="scientific">Hydrogenophaga atypica</name>
    <dbReference type="NCBI Taxonomy" id="249409"/>
    <lineage>
        <taxon>Bacteria</taxon>
        <taxon>Pseudomonadati</taxon>
        <taxon>Pseudomonadota</taxon>
        <taxon>Betaproteobacteria</taxon>
        <taxon>Burkholderiales</taxon>
        <taxon>Comamonadaceae</taxon>
        <taxon>Hydrogenophaga</taxon>
    </lineage>
</organism>
<accession>A0ABW2QEC5</accession>
<sequence length="200" mass="22187">MTPGRDWLVLCGLHGVASMLGWWGPELVSGLVWRVQDWDQRLWTIWSTAWVHVNTPHLIANQMALGLLTAFSWVVRPDRACAVAWFLAWPITYLAVAWWPQVGHVTGLAGLMHAALAVVAVHLYLQRLHVAQARRWGLLLGGLLLGKLALEQAWSRPVVWDGANDMSVVQAAWFTGTVAGAVLGLLTAWGARVLERQRAH</sequence>
<dbReference type="InterPro" id="IPR035952">
    <property type="entry name" value="Rhomboid-like_sf"/>
</dbReference>
<proteinExistence type="predicted"/>
<reference evidence="7" key="1">
    <citation type="journal article" date="2019" name="Int. J. Syst. Evol. Microbiol.">
        <title>The Global Catalogue of Microorganisms (GCM) 10K type strain sequencing project: providing services to taxonomists for standard genome sequencing and annotation.</title>
        <authorList>
            <consortium name="The Broad Institute Genomics Platform"/>
            <consortium name="The Broad Institute Genome Sequencing Center for Infectious Disease"/>
            <person name="Wu L."/>
            <person name="Ma J."/>
        </authorList>
    </citation>
    <scope>NUCLEOTIDE SEQUENCE [LARGE SCALE GENOMIC DNA]</scope>
    <source>
        <strain evidence="7">CGMCC 1.12371</strain>
    </source>
</reference>
<evidence type="ECO:0000256" key="1">
    <source>
        <dbReference type="ARBA" id="ARBA00004141"/>
    </source>
</evidence>
<feature type="transmembrane region" description="Helical" evidence="5">
    <location>
        <begin position="7"/>
        <end position="24"/>
    </location>
</feature>
<evidence type="ECO:0000313" key="6">
    <source>
        <dbReference type="EMBL" id="MFC7407444.1"/>
    </source>
</evidence>
<keyword evidence="3 5" id="KW-1133">Transmembrane helix</keyword>
<evidence type="ECO:0000256" key="4">
    <source>
        <dbReference type="ARBA" id="ARBA00023136"/>
    </source>
</evidence>
<feature type="transmembrane region" description="Helical" evidence="5">
    <location>
        <begin position="105"/>
        <end position="125"/>
    </location>
</feature>
<keyword evidence="2 5" id="KW-0812">Transmembrane</keyword>
<keyword evidence="4 5" id="KW-0472">Membrane</keyword>
<dbReference type="RefSeq" id="WP_382219075.1">
    <property type="nucleotide sequence ID" value="NZ_JBHTCA010000001.1"/>
</dbReference>
<gene>
    <name evidence="6" type="ORF">ACFQPB_01075</name>
</gene>
<dbReference type="Proteomes" id="UP001596501">
    <property type="component" value="Unassembled WGS sequence"/>
</dbReference>
<feature type="transmembrane region" description="Helical" evidence="5">
    <location>
        <begin position="167"/>
        <end position="191"/>
    </location>
</feature>
<evidence type="ECO:0000256" key="3">
    <source>
        <dbReference type="ARBA" id="ARBA00022989"/>
    </source>
</evidence>
<dbReference type="EMBL" id="JBHTCA010000001">
    <property type="protein sequence ID" value="MFC7407444.1"/>
    <property type="molecule type" value="Genomic_DNA"/>
</dbReference>
<evidence type="ECO:0000256" key="2">
    <source>
        <dbReference type="ARBA" id="ARBA00022692"/>
    </source>
</evidence>
<name>A0ABW2QEC5_9BURK</name>
<protein>
    <recommendedName>
        <fullName evidence="8">Peptidase S54 rhomboid domain-containing protein</fullName>
    </recommendedName>
</protein>
<feature type="transmembrane region" description="Helical" evidence="5">
    <location>
        <begin position="137"/>
        <end position="155"/>
    </location>
</feature>
<keyword evidence="7" id="KW-1185">Reference proteome</keyword>
<comment type="caution">
    <text evidence="6">The sequence shown here is derived from an EMBL/GenBank/DDBJ whole genome shotgun (WGS) entry which is preliminary data.</text>
</comment>
<dbReference type="SUPFAM" id="SSF144091">
    <property type="entry name" value="Rhomboid-like"/>
    <property type="match status" value="1"/>
</dbReference>
<evidence type="ECO:0000313" key="7">
    <source>
        <dbReference type="Proteomes" id="UP001596501"/>
    </source>
</evidence>
<feature type="transmembrane region" description="Helical" evidence="5">
    <location>
        <begin position="58"/>
        <end position="75"/>
    </location>
</feature>